<feature type="region of interest" description="Disordered" evidence="1">
    <location>
        <begin position="66"/>
        <end position="90"/>
    </location>
</feature>
<gene>
    <name evidence="3" type="ORF">VFPBJ_04178</name>
</gene>
<sequence>MVVWRKVSSRLALVCVCGAALHEMRDPAAVIAPSVRHQEPQWRRDTWLEGWTSTLLCLAEATTQAHSEGTVAEAPRATNTTGEPPRGVRA</sequence>
<organism evidence="3 4">
    <name type="scientific">Purpureocillium lilacinum</name>
    <name type="common">Paecilomyces lilacinus</name>
    <dbReference type="NCBI Taxonomy" id="33203"/>
    <lineage>
        <taxon>Eukaryota</taxon>
        <taxon>Fungi</taxon>
        <taxon>Dikarya</taxon>
        <taxon>Ascomycota</taxon>
        <taxon>Pezizomycotina</taxon>
        <taxon>Sordariomycetes</taxon>
        <taxon>Hypocreomycetidae</taxon>
        <taxon>Hypocreales</taxon>
        <taxon>Ophiocordycipitaceae</taxon>
        <taxon>Purpureocillium</taxon>
    </lineage>
</organism>
<feature type="chain" id="PRO_5008102975" description="Secreted protein" evidence="2">
    <location>
        <begin position="20"/>
        <end position="90"/>
    </location>
</feature>
<comment type="caution">
    <text evidence="3">The sequence shown here is derived from an EMBL/GenBank/DDBJ whole genome shotgun (WGS) entry which is preliminary data.</text>
</comment>
<dbReference type="AlphaFoldDB" id="A0A179GUM6"/>
<evidence type="ECO:0000313" key="3">
    <source>
        <dbReference type="EMBL" id="OAQ81594.1"/>
    </source>
</evidence>
<evidence type="ECO:0000256" key="2">
    <source>
        <dbReference type="SAM" id="SignalP"/>
    </source>
</evidence>
<dbReference type="Proteomes" id="UP000078240">
    <property type="component" value="Unassembled WGS sequence"/>
</dbReference>
<evidence type="ECO:0000256" key="1">
    <source>
        <dbReference type="SAM" id="MobiDB-lite"/>
    </source>
</evidence>
<feature type="signal peptide" evidence="2">
    <location>
        <begin position="1"/>
        <end position="19"/>
    </location>
</feature>
<name>A0A179GUM6_PURLI</name>
<evidence type="ECO:0008006" key="5">
    <source>
        <dbReference type="Google" id="ProtNLM"/>
    </source>
</evidence>
<reference evidence="3 4" key="1">
    <citation type="submission" date="2016-01" db="EMBL/GenBank/DDBJ databases">
        <title>Biosynthesis of antibiotic leucinostatins and their inhibition on Phytophthora in bio-control Purpureocillium lilacinum.</title>
        <authorList>
            <person name="Wang G."/>
            <person name="Liu Z."/>
            <person name="Lin R."/>
            <person name="Li E."/>
            <person name="Mao Z."/>
            <person name="Ling J."/>
            <person name="Yin W."/>
            <person name="Xie B."/>
        </authorList>
    </citation>
    <scope>NUCLEOTIDE SEQUENCE [LARGE SCALE GENOMIC DNA]</scope>
    <source>
        <strain evidence="3">PLBJ-1</strain>
    </source>
</reference>
<proteinExistence type="predicted"/>
<evidence type="ECO:0000313" key="4">
    <source>
        <dbReference type="Proteomes" id="UP000078240"/>
    </source>
</evidence>
<keyword evidence="2" id="KW-0732">Signal</keyword>
<protein>
    <recommendedName>
        <fullName evidence="5">Secreted protein</fullName>
    </recommendedName>
</protein>
<accession>A0A179GUM6</accession>
<dbReference type="EMBL" id="LSBH01000003">
    <property type="protein sequence ID" value="OAQ81594.1"/>
    <property type="molecule type" value="Genomic_DNA"/>
</dbReference>